<proteinExistence type="predicted"/>
<evidence type="ECO:0000256" key="1">
    <source>
        <dbReference type="SAM" id="MobiDB-lite"/>
    </source>
</evidence>
<accession>A0ABW8VSB5</accession>
<feature type="compositionally biased region" description="Basic and acidic residues" evidence="1">
    <location>
        <begin position="483"/>
        <end position="493"/>
    </location>
</feature>
<evidence type="ECO:0000313" key="3">
    <source>
        <dbReference type="EMBL" id="MFL8936339.1"/>
    </source>
</evidence>
<feature type="domain" description="DUF7305" evidence="2">
    <location>
        <begin position="293"/>
        <end position="406"/>
    </location>
</feature>
<keyword evidence="4" id="KW-1185">Reference proteome</keyword>
<feature type="region of interest" description="Disordered" evidence="1">
    <location>
        <begin position="468"/>
        <end position="493"/>
    </location>
</feature>
<evidence type="ECO:0000313" key="4">
    <source>
        <dbReference type="Proteomes" id="UP001628668"/>
    </source>
</evidence>
<protein>
    <recommendedName>
        <fullName evidence="2">DUF7305 domain-containing protein</fullName>
    </recommendedName>
</protein>
<evidence type="ECO:0000259" key="2">
    <source>
        <dbReference type="Pfam" id="PF23981"/>
    </source>
</evidence>
<sequence>MKKFRWANEDGMTLASMLMLLVVLSVLGLGLLTFSVNHAKQNSIERSHQASYYIAEAGVTIHMREVEKAIQDIYNNAENKKDFFSDFNDFVDREYLRPVIVNSFETVYSEQPEATVSIQKVEEDDKDEEDDLQNYKITSIGMIGERSRTVEKPFTVNWQEKTGLSIPEDMAVYTDTTITLKGGAIISGNMGTNSDSSGTISFKGGAAHRNGSIYVPKGAEDGAIDAPHYMDIEEPLPMDSPVILTLPPFPSYPEFPVYPDQRIGTEWNKHDVVKNGRLLIDNYLADNYTLQLNGNASLSEIKLSSNYTLNINVGDSDKAIVVDHLNVQNGHINITGTGSLTFYVNDEISMGSGSTINNNGNIERLHIYLKDSKKVKLSGNQKIFGSVYAETADIELTGGGGFQGHIFTGGDEVTISGGARTYSSLLYAPFADFRITGGGSVKGMILSRSFEADGGAYAEFEDLDLSSVPFGSNSGNDTPNDLIKSDPLRETSP</sequence>
<dbReference type="InterPro" id="IPR055729">
    <property type="entry name" value="DUF7305"/>
</dbReference>
<gene>
    <name evidence="3" type="ORF">ACKA06_06000</name>
</gene>
<name>A0ABW8VSB5_9BACI</name>
<organism evidence="3 4">
    <name type="scientific">Rossellomorea oryzaecorticis</name>
    <dbReference type="NCBI Taxonomy" id="1396505"/>
    <lineage>
        <taxon>Bacteria</taxon>
        <taxon>Bacillati</taxon>
        <taxon>Bacillota</taxon>
        <taxon>Bacilli</taxon>
        <taxon>Bacillales</taxon>
        <taxon>Bacillaceae</taxon>
        <taxon>Rossellomorea</taxon>
    </lineage>
</organism>
<dbReference type="Proteomes" id="UP001628668">
    <property type="component" value="Unassembled WGS sequence"/>
</dbReference>
<dbReference type="EMBL" id="JBJOSA010000003">
    <property type="protein sequence ID" value="MFL8936339.1"/>
    <property type="molecule type" value="Genomic_DNA"/>
</dbReference>
<comment type="caution">
    <text evidence="3">The sequence shown here is derived from an EMBL/GenBank/DDBJ whole genome shotgun (WGS) entry which is preliminary data.</text>
</comment>
<dbReference type="Pfam" id="PF23981">
    <property type="entry name" value="DUF7305"/>
    <property type="match status" value="1"/>
</dbReference>
<reference evidence="3 4" key="1">
    <citation type="submission" date="2024-12" db="EMBL/GenBank/DDBJ databases">
        <authorList>
            <person name="Li X."/>
            <person name="Zhang D."/>
        </authorList>
    </citation>
    <scope>NUCLEOTIDE SEQUENCE [LARGE SCALE GENOMIC DNA]</scope>
    <source>
        <strain evidence="3 4">JCM19602</strain>
    </source>
</reference>
<feature type="compositionally biased region" description="Polar residues" evidence="1">
    <location>
        <begin position="469"/>
        <end position="479"/>
    </location>
</feature>
<dbReference type="RefSeq" id="WP_411159265.1">
    <property type="nucleotide sequence ID" value="NZ_JBJOSA010000003.1"/>
</dbReference>